<evidence type="ECO:0000256" key="4">
    <source>
        <dbReference type="ARBA" id="ARBA00022989"/>
    </source>
</evidence>
<feature type="transmembrane region" description="Helical" evidence="6">
    <location>
        <begin position="63"/>
        <end position="85"/>
    </location>
</feature>
<protein>
    <submittedName>
        <fullName evidence="8">Ribonuclease kappa-A</fullName>
    </submittedName>
</protein>
<dbReference type="GO" id="GO:0016020">
    <property type="term" value="C:membrane"/>
    <property type="evidence" value="ECO:0007669"/>
    <property type="project" value="UniProtKB-SubCell"/>
</dbReference>
<keyword evidence="3 6" id="KW-0812">Transmembrane</keyword>
<evidence type="ECO:0000313" key="7">
    <source>
        <dbReference type="Proteomes" id="UP000515162"/>
    </source>
</evidence>
<comment type="similarity">
    <text evidence="2">Belongs to the RNase K family.</text>
</comment>
<reference evidence="8" key="1">
    <citation type="submission" date="2025-08" db="UniProtKB">
        <authorList>
            <consortium name="RefSeq"/>
        </authorList>
    </citation>
    <scope>IDENTIFICATION</scope>
    <source>
        <strain evidence="8">Mau12</strain>
        <tissue evidence="8">Whole Body</tissue>
    </source>
</reference>
<sequence>MFCGRKCCLFCLFMSAWGFLMLNLLGVFFYVQSLMLLESLPLPHHFHSQEAFKEQADEAYQDVSTRCFVAAVFYLGFVFIAIVAIRRDNKRRKRLYKRGPGHLRFRR</sequence>
<evidence type="ECO:0000256" key="6">
    <source>
        <dbReference type="SAM" id="Phobius"/>
    </source>
</evidence>
<organism evidence="7 8">
    <name type="scientific">Drosophila mauritiana</name>
    <name type="common">Fruit fly</name>
    <dbReference type="NCBI Taxonomy" id="7226"/>
    <lineage>
        <taxon>Eukaryota</taxon>
        <taxon>Metazoa</taxon>
        <taxon>Ecdysozoa</taxon>
        <taxon>Arthropoda</taxon>
        <taxon>Hexapoda</taxon>
        <taxon>Insecta</taxon>
        <taxon>Pterygota</taxon>
        <taxon>Neoptera</taxon>
        <taxon>Endopterygota</taxon>
        <taxon>Diptera</taxon>
        <taxon>Brachycera</taxon>
        <taxon>Muscomorpha</taxon>
        <taxon>Ephydroidea</taxon>
        <taxon>Drosophilidae</taxon>
        <taxon>Drosophila</taxon>
        <taxon>Sophophora</taxon>
    </lineage>
</organism>
<evidence type="ECO:0000313" key="8">
    <source>
        <dbReference type="RefSeq" id="XP_033151533.1"/>
    </source>
</evidence>
<name>A0A6P8J868_DROMA</name>
<evidence type="ECO:0000256" key="5">
    <source>
        <dbReference type="ARBA" id="ARBA00023136"/>
    </source>
</evidence>
<dbReference type="AlphaFoldDB" id="A0A6P8J868"/>
<dbReference type="Proteomes" id="UP000515162">
    <property type="component" value="Chromosome 2R"/>
</dbReference>
<comment type="subcellular location">
    <subcellularLocation>
        <location evidence="1">Membrane</location>
        <topology evidence="1">Multi-pass membrane protein</topology>
    </subcellularLocation>
</comment>
<keyword evidence="7" id="KW-1185">Reference proteome</keyword>
<proteinExistence type="inferred from homology"/>
<dbReference type="RefSeq" id="XP_033151533.1">
    <property type="nucleotide sequence ID" value="XM_033295642.1"/>
</dbReference>
<dbReference type="PANTHER" id="PTHR31733">
    <property type="entry name" value="RIBONUCLEASE KAPPA"/>
    <property type="match status" value="1"/>
</dbReference>
<dbReference type="GeneID" id="117135456"/>
<evidence type="ECO:0000256" key="3">
    <source>
        <dbReference type="ARBA" id="ARBA00022692"/>
    </source>
</evidence>
<keyword evidence="5 6" id="KW-0472">Membrane</keyword>
<dbReference type="GO" id="GO:0004521">
    <property type="term" value="F:RNA endonuclease activity"/>
    <property type="evidence" value="ECO:0007669"/>
    <property type="project" value="InterPro"/>
</dbReference>
<dbReference type="InterPro" id="IPR026770">
    <property type="entry name" value="RNase_K"/>
</dbReference>
<evidence type="ECO:0000256" key="1">
    <source>
        <dbReference type="ARBA" id="ARBA00004141"/>
    </source>
</evidence>
<keyword evidence="4 6" id="KW-1133">Transmembrane helix</keyword>
<accession>A0A6P8J868</accession>
<feature type="transmembrane region" description="Helical" evidence="6">
    <location>
        <begin position="7"/>
        <end position="31"/>
    </location>
</feature>
<evidence type="ECO:0000256" key="2">
    <source>
        <dbReference type="ARBA" id="ARBA00008458"/>
    </source>
</evidence>
<gene>
    <name evidence="8" type="primary">LOC117135456</name>
</gene>